<keyword evidence="4" id="KW-0472">Membrane</keyword>
<dbReference type="GO" id="GO:0009279">
    <property type="term" value="C:cell outer membrane"/>
    <property type="evidence" value="ECO:0007669"/>
    <property type="project" value="UniProtKB-SubCell"/>
</dbReference>
<comment type="caution">
    <text evidence="7">The sequence shown here is derived from an EMBL/GenBank/DDBJ whole genome shotgun (WGS) entry which is preliminary data.</text>
</comment>
<comment type="similarity">
    <text evidence="2">Belongs to the MipA/OmpV family.</text>
</comment>
<dbReference type="OrthoDB" id="5462484at2"/>
<dbReference type="RefSeq" id="WP_114831249.1">
    <property type="nucleotide sequence ID" value="NZ_QQTO01000033.1"/>
</dbReference>
<feature type="signal peptide" evidence="6">
    <location>
        <begin position="1"/>
        <end position="22"/>
    </location>
</feature>
<dbReference type="InterPro" id="IPR010583">
    <property type="entry name" value="MipA"/>
</dbReference>
<keyword evidence="3 6" id="KW-0732">Signal</keyword>
<dbReference type="PANTHER" id="PTHR38776">
    <property type="entry name" value="MLTA-INTERACTING PROTEIN-RELATED"/>
    <property type="match status" value="1"/>
</dbReference>
<protein>
    <submittedName>
        <fullName evidence="7">MipA/OmpV family protein</fullName>
    </submittedName>
</protein>
<gene>
    <name evidence="7" type="ORF">DWE98_20950</name>
</gene>
<dbReference type="EMBL" id="QQTP01000012">
    <property type="protein sequence ID" value="RDJ21501.1"/>
    <property type="molecule type" value="Genomic_DNA"/>
</dbReference>
<evidence type="ECO:0000256" key="6">
    <source>
        <dbReference type="SAM" id="SignalP"/>
    </source>
</evidence>
<evidence type="ECO:0000313" key="8">
    <source>
        <dbReference type="Proteomes" id="UP000255207"/>
    </source>
</evidence>
<keyword evidence="8" id="KW-1185">Reference proteome</keyword>
<accession>A0A370L1U0</accession>
<evidence type="ECO:0000256" key="5">
    <source>
        <dbReference type="ARBA" id="ARBA00023237"/>
    </source>
</evidence>
<comment type="subcellular location">
    <subcellularLocation>
        <location evidence="1">Cell outer membrane</location>
    </subcellularLocation>
</comment>
<organism evidence="7 8">
    <name type="scientific">Bosea caraganae</name>
    <dbReference type="NCBI Taxonomy" id="2763117"/>
    <lineage>
        <taxon>Bacteria</taxon>
        <taxon>Pseudomonadati</taxon>
        <taxon>Pseudomonadota</taxon>
        <taxon>Alphaproteobacteria</taxon>
        <taxon>Hyphomicrobiales</taxon>
        <taxon>Boseaceae</taxon>
        <taxon>Bosea</taxon>
    </lineage>
</organism>
<keyword evidence="5" id="KW-0998">Cell outer membrane</keyword>
<name>A0A370L1U0_9HYPH</name>
<sequence length="273" mass="29698">MRCVAYLAGLAACLALSSPDRAQAQSSDYTTLTSPQSAQNWYLTVGAGLRYQPDYTGSDDYVFRARPIISLGRGLKSTWWSAEDDPTLTIGFFSGQGWRVGFSGELLWKRKADVNPALVAVPETKFGAEAGGFVEFYPTSWLRARADLRRGIVAHDALVADFKLDAFQRIGAWTIGAGPRMSVVGADYLRTYYGSYTAGGGGLLKRFNAGVHTVGAIAQATYNWTDQISTTAYVEYKYLVGDAAQAPIVKTWGSRNSFTFGVSASYAFDTGFR</sequence>
<evidence type="ECO:0000256" key="4">
    <source>
        <dbReference type="ARBA" id="ARBA00023136"/>
    </source>
</evidence>
<feature type="chain" id="PRO_5030068267" evidence="6">
    <location>
        <begin position="23"/>
        <end position="273"/>
    </location>
</feature>
<evidence type="ECO:0000256" key="3">
    <source>
        <dbReference type="ARBA" id="ARBA00022729"/>
    </source>
</evidence>
<proteinExistence type="inferred from homology"/>
<dbReference type="PANTHER" id="PTHR38776:SF1">
    <property type="entry name" value="MLTA-INTERACTING PROTEIN-RELATED"/>
    <property type="match status" value="1"/>
</dbReference>
<evidence type="ECO:0000256" key="2">
    <source>
        <dbReference type="ARBA" id="ARBA00005722"/>
    </source>
</evidence>
<reference evidence="8" key="1">
    <citation type="submission" date="2018-07" db="EMBL/GenBank/DDBJ databases">
        <authorList>
            <person name="Safronova V.I."/>
            <person name="Chirak E.R."/>
            <person name="Sazanova A.L."/>
        </authorList>
    </citation>
    <scope>NUCLEOTIDE SEQUENCE [LARGE SCALE GENOMIC DNA]</scope>
    <source>
        <strain evidence="8">RCAM04685</strain>
    </source>
</reference>
<dbReference type="Proteomes" id="UP000255207">
    <property type="component" value="Unassembled WGS sequence"/>
</dbReference>
<dbReference type="Pfam" id="PF06629">
    <property type="entry name" value="MipA"/>
    <property type="match status" value="1"/>
</dbReference>
<evidence type="ECO:0000313" key="7">
    <source>
        <dbReference type="EMBL" id="RDJ21501.1"/>
    </source>
</evidence>
<evidence type="ECO:0000256" key="1">
    <source>
        <dbReference type="ARBA" id="ARBA00004442"/>
    </source>
</evidence>
<dbReference type="AlphaFoldDB" id="A0A370L1U0"/>